<comment type="caution">
    <text evidence="2">The sequence shown here is derived from an EMBL/GenBank/DDBJ whole genome shotgun (WGS) entry which is preliminary data.</text>
</comment>
<evidence type="ECO:0000256" key="1">
    <source>
        <dbReference type="SAM" id="SignalP"/>
    </source>
</evidence>
<accession>A0ABS6VLI3</accession>
<sequence>MSQNRFQVKCVPGVAPICRLAGICSFSVCFLLVTPAYANEEADLPVVKLTPQIRIEPSQNRDFTELPCEELAETTAENAVEQRILAERKQACLTHYQQFIPNKGLK</sequence>
<organism evidence="2 3">
    <name type="scientific">Zhongshania aquimaris</name>
    <dbReference type="NCBI Taxonomy" id="2857107"/>
    <lineage>
        <taxon>Bacteria</taxon>
        <taxon>Pseudomonadati</taxon>
        <taxon>Pseudomonadota</taxon>
        <taxon>Gammaproteobacteria</taxon>
        <taxon>Cellvibrionales</taxon>
        <taxon>Spongiibacteraceae</taxon>
        <taxon>Zhongshania</taxon>
    </lineage>
</organism>
<evidence type="ECO:0000313" key="3">
    <source>
        <dbReference type="Proteomes" id="UP001166291"/>
    </source>
</evidence>
<name>A0ABS6VLI3_9GAMM</name>
<proteinExistence type="predicted"/>
<feature type="chain" id="PRO_5047488147" evidence="1">
    <location>
        <begin position="39"/>
        <end position="106"/>
    </location>
</feature>
<keyword evidence="1" id="KW-0732">Signal</keyword>
<keyword evidence="3" id="KW-1185">Reference proteome</keyword>
<protein>
    <submittedName>
        <fullName evidence="2">Uncharacterized protein</fullName>
    </submittedName>
</protein>
<evidence type="ECO:0000313" key="2">
    <source>
        <dbReference type="EMBL" id="MBW2939170.1"/>
    </source>
</evidence>
<dbReference type="RefSeq" id="WP_219041451.1">
    <property type="nucleotide sequence ID" value="NZ_JAHWDQ010000001.1"/>
</dbReference>
<dbReference type="Proteomes" id="UP001166291">
    <property type="component" value="Unassembled WGS sequence"/>
</dbReference>
<reference evidence="2" key="1">
    <citation type="submission" date="2021-07" db="EMBL/GenBank/DDBJ databases">
        <title>Zhongshania sp. CAU 1632 isolated from seawater.</title>
        <authorList>
            <person name="Kim W."/>
        </authorList>
    </citation>
    <scope>NUCLEOTIDE SEQUENCE</scope>
    <source>
        <strain evidence="2">CAU 1632</strain>
    </source>
</reference>
<dbReference type="EMBL" id="JAHWDQ010000001">
    <property type="protein sequence ID" value="MBW2939170.1"/>
    <property type="molecule type" value="Genomic_DNA"/>
</dbReference>
<gene>
    <name evidence="2" type="ORF">KXJ70_00135</name>
</gene>
<feature type="signal peptide" evidence="1">
    <location>
        <begin position="1"/>
        <end position="38"/>
    </location>
</feature>